<feature type="transmembrane region" description="Helical" evidence="1">
    <location>
        <begin position="93"/>
        <end position="111"/>
    </location>
</feature>
<gene>
    <name evidence="2" type="ORF">JFP838_05960</name>
</gene>
<dbReference type="AlphaFoldDB" id="A0A127EHA4"/>
<dbReference type="RefSeq" id="WP_061427305.1">
    <property type="nucleotide sequence ID" value="NZ_CABPRL010000001.1"/>
</dbReference>
<protein>
    <submittedName>
        <fullName evidence="2">Uncharacterized protein</fullName>
    </submittedName>
</protein>
<accession>A0A127EHA4</accession>
<dbReference type="PATRIC" id="fig|1502.177.peg.1201"/>
<name>A0A127EHA4_CLOPF</name>
<sequence>MLEISPLEDVMSYFHLIFFTYIVLLIVIALNFIKALYINRKLNLNKSSGKSLQLADLSISVFCGLAMFTGHLFQGVLADNNALGWNTWNNRLLLISIMSLIIFILNLIVVFKNNKK</sequence>
<dbReference type="Proteomes" id="UP000070260">
    <property type="component" value="Chromosome"/>
</dbReference>
<reference evidence="2 3" key="1">
    <citation type="journal article" date="2016" name="PLoS ONE">
        <title>Plasmid Characterization and Chromosome Analysis of Two netF+ Clostridium perfringens Isolates Associated with Foal and Canine Necrotizing Enteritis.</title>
        <authorList>
            <person name="Mehdizadeh Gohari I."/>
            <person name="Kropinski A.M."/>
            <person name="Weese S.J."/>
            <person name="Parreira V.R."/>
            <person name="Whitehead A.E."/>
            <person name="Boerlin P."/>
            <person name="Prescott J.F."/>
        </authorList>
    </citation>
    <scope>NUCLEOTIDE SEQUENCE [LARGE SCALE GENOMIC DNA]</scope>
    <source>
        <strain evidence="2 3">JP838</strain>
    </source>
</reference>
<dbReference type="OrthoDB" id="1912919at2"/>
<dbReference type="EMBL" id="CP010994">
    <property type="protein sequence ID" value="AMN35313.1"/>
    <property type="molecule type" value="Genomic_DNA"/>
</dbReference>
<feature type="transmembrane region" description="Helical" evidence="1">
    <location>
        <begin position="54"/>
        <end position="73"/>
    </location>
</feature>
<feature type="transmembrane region" description="Helical" evidence="1">
    <location>
        <begin position="12"/>
        <end position="33"/>
    </location>
</feature>
<evidence type="ECO:0000313" key="2">
    <source>
        <dbReference type="EMBL" id="AMN35313.1"/>
    </source>
</evidence>
<keyword evidence="1" id="KW-0812">Transmembrane</keyword>
<keyword evidence="1" id="KW-1133">Transmembrane helix</keyword>
<keyword evidence="1" id="KW-0472">Membrane</keyword>
<evidence type="ECO:0000256" key="1">
    <source>
        <dbReference type="SAM" id="Phobius"/>
    </source>
</evidence>
<evidence type="ECO:0000313" key="3">
    <source>
        <dbReference type="Proteomes" id="UP000070260"/>
    </source>
</evidence>
<organism evidence="2 3">
    <name type="scientific">Clostridium perfringens</name>
    <dbReference type="NCBI Taxonomy" id="1502"/>
    <lineage>
        <taxon>Bacteria</taxon>
        <taxon>Bacillati</taxon>
        <taxon>Bacillota</taxon>
        <taxon>Clostridia</taxon>
        <taxon>Eubacteriales</taxon>
        <taxon>Clostridiaceae</taxon>
        <taxon>Clostridium</taxon>
    </lineage>
</organism>
<proteinExistence type="predicted"/>